<organism evidence="1 2">
    <name type="scientific">Calicophoron daubneyi</name>
    <name type="common">Rumen fluke</name>
    <name type="synonym">Paramphistomum daubneyi</name>
    <dbReference type="NCBI Taxonomy" id="300641"/>
    <lineage>
        <taxon>Eukaryota</taxon>
        <taxon>Metazoa</taxon>
        <taxon>Spiralia</taxon>
        <taxon>Lophotrochozoa</taxon>
        <taxon>Platyhelminthes</taxon>
        <taxon>Trematoda</taxon>
        <taxon>Digenea</taxon>
        <taxon>Plagiorchiida</taxon>
        <taxon>Pronocephalata</taxon>
        <taxon>Paramphistomoidea</taxon>
        <taxon>Paramphistomidae</taxon>
        <taxon>Calicophoron</taxon>
    </lineage>
</organism>
<gene>
    <name evidence="1" type="ORF">CDAUBV1_LOCUS1627</name>
</gene>
<dbReference type="EMBL" id="CAXLJL010000057">
    <property type="protein sequence ID" value="CAL5130191.1"/>
    <property type="molecule type" value="Genomic_DNA"/>
</dbReference>
<comment type="caution">
    <text evidence="1">The sequence shown here is derived from an EMBL/GenBank/DDBJ whole genome shotgun (WGS) entry which is preliminary data.</text>
</comment>
<dbReference type="PANTHER" id="PTHR14097:SF7">
    <property type="entry name" value="OXIDOREDUCTASE HTATIP2"/>
    <property type="match status" value="1"/>
</dbReference>
<sequence>MSVALRAFVVGYTGETGKALVKVLAKDNRYGSVKLIGRRNAEIDYGIEKSEAEKKFSQHVIDFSKLNDYSTVFEESDVGFCALGTTLRKSGAEQMRVIDHDYVIRIAELALETGCKEFHLVTSKAANPQSHIFYLRLKGEIEEDLKTACIFPNYVAFYRPGTLMCNRTERRFMESVVKTLLKPVAALSPTWITTPVTVLAQAMANAPFCLASCMRRRAIEKGPGDLDDSRVFVVENDLIFDLAAKTDDNQEQATESQ</sequence>
<dbReference type="Proteomes" id="UP001497525">
    <property type="component" value="Unassembled WGS sequence"/>
</dbReference>
<reference evidence="1" key="1">
    <citation type="submission" date="2024-06" db="EMBL/GenBank/DDBJ databases">
        <authorList>
            <person name="Liu X."/>
            <person name="Lenzi L."/>
            <person name="Haldenby T S."/>
            <person name="Uol C."/>
        </authorList>
    </citation>
    <scope>NUCLEOTIDE SEQUENCE</scope>
</reference>
<evidence type="ECO:0000313" key="2">
    <source>
        <dbReference type="Proteomes" id="UP001497525"/>
    </source>
</evidence>
<name>A0AAV2T0D1_CALDB</name>
<dbReference type="GO" id="GO:0005737">
    <property type="term" value="C:cytoplasm"/>
    <property type="evidence" value="ECO:0007669"/>
    <property type="project" value="TreeGrafter"/>
</dbReference>
<dbReference type="InterPro" id="IPR036291">
    <property type="entry name" value="NAD(P)-bd_dom_sf"/>
</dbReference>
<dbReference type="Gene3D" id="3.40.50.720">
    <property type="entry name" value="NAD(P)-binding Rossmann-like Domain"/>
    <property type="match status" value="1"/>
</dbReference>
<proteinExistence type="predicted"/>
<protein>
    <recommendedName>
        <fullName evidence="3">NAD(P)-binding domain-containing protein</fullName>
    </recommendedName>
</protein>
<evidence type="ECO:0008006" key="3">
    <source>
        <dbReference type="Google" id="ProtNLM"/>
    </source>
</evidence>
<dbReference type="GO" id="GO:0051170">
    <property type="term" value="P:import into nucleus"/>
    <property type="evidence" value="ECO:0007669"/>
    <property type="project" value="TreeGrafter"/>
</dbReference>
<evidence type="ECO:0000313" key="1">
    <source>
        <dbReference type="EMBL" id="CAL5130191.1"/>
    </source>
</evidence>
<dbReference type="AlphaFoldDB" id="A0AAV2T0D1"/>
<dbReference type="PANTHER" id="PTHR14097">
    <property type="entry name" value="OXIDOREDUCTASE HTATIP2"/>
    <property type="match status" value="1"/>
</dbReference>
<accession>A0AAV2T0D1</accession>
<dbReference type="SUPFAM" id="SSF51735">
    <property type="entry name" value="NAD(P)-binding Rossmann-fold domains"/>
    <property type="match status" value="1"/>
</dbReference>